<proteinExistence type="inferred from homology"/>
<dbReference type="PANTHER" id="PTHR23502">
    <property type="entry name" value="MAJOR FACILITATOR SUPERFAMILY"/>
    <property type="match status" value="1"/>
</dbReference>
<evidence type="ECO:0000259" key="8">
    <source>
        <dbReference type="PROSITE" id="PS50850"/>
    </source>
</evidence>
<dbReference type="Gene3D" id="1.20.1250.20">
    <property type="entry name" value="MFS general substrate transporter like domains"/>
    <property type="match status" value="1"/>
</dbReference>
<dbReference type="GO" id="GO:0016020">
    <property type="term" value="C:membrane"/>
    <property type="evidence" value="ECO:0007669"/>
    <property type="project" value="UniProtKB-SubCell"/>
</dbReference>
<protein>
    <submittedName>
        <fullName evidence="9">MFS general substrate transporter</fullName>
    </submittedName>
</protein>
<dbReference type="Pfam" id="PF07690">
    <property type="entry name" value="MFS_1"/>
    <property type="match status" value="1"/>
</dbReference>
<evidence type="ECO:0000256" key="3">
    <source>
        <dbReference type="ARBA" id="ARBA00022692"/>
    </source>
</evidence>
<dbReference type="InterPro" id="IPR036259">
    <property type="entry name" value="MFS_trans_sf"/>
</dbReference>
<feature type="transmembrane region" description="Helical" evidence="7">
    <location>
        <begin position="373"/>
        <end position="398"/>
    </location>
</feature>
<feature type="domain" description="Major facilitator superfamily (MFS) profile" evidence="8">
    <location>
        <begin position="107"/>
        <end position="534"/>
    </location>
</feature>
<feature type="transmembrane region" description="Helical" evidence="7">
    <location>
        <begin position="410"/>
        <end position="432"/>
    </location>
</feature>
<dbReference type="OrthoDB" id="5296287at2759"/>
<name>A0A6A6RD98_9PEZI</name>
<comment type="similarity">
    <text evidence="2">Belongs to the major facilitator superfamily.</text>
</comment>
<feature type="transmembrane region" description="Helical" evidence="7">
    <location>
        <begin position="438"/>
        <end position="457"/>
    </location>
</feature>
<feature type="transmembrane region" description="Helical" evidence="7">
    <location>
        <begin position="105"/>
        <end position="122"/>
    </location>
</feature>
<feature type="transmembrane region" description="Helical" evidence="7">
    <location>
        <begin position="142"/>
        <end position="166"/>
    </location>
</feature>
<feature type="transmembrane region" description="Helical" evidence="7">
    <location>
        <begin position="512"/>
        <end position="530"/>
    </location>
</feature>
<feature type="transmembrane region" description="Helical" evidence="7">
    <location>
        <begin position="173"/>
        <end position="193"/>
    </location>
</feature>
<evidence type="ECO:0000256" key="1">
    <source>
        <dbReference type="ARBA" id="ARBA00004141"/>
    </source>
</evidence>
<dbReference type="EMBL" id="MU004182">
    <property type="protein sequence ID" value="KAF2501407.1"/>
    <property type="molecule type" value="Genomic_DNA"/>
</dbReference>
<comment type="subcellular location">
    <subcellularLocation>
        <location evidence="1">Membrane</location>
        <topology evidence="1">Multi-pass membrane protein</topology>
    </subcellularLocation>
</comment>
<evidence type="ECO:0000256" key="4">
    <source>
        <dbReference type="ARBA" id="ARBA00022989"/>
    </source>
</evidence>
<evidence type="ECO:0000256" key="6">
    <source>
        <dbReference type="SAM" id="MobiDB-lite"/>
    </source>
</evidence>
<evidence type="ECO:0000313" key="9">
    <source>
        <dbReference type="EMBL" id="KAF2501407.1"/>
    </source>
</evidence>
<evidence type="ECO:0000256" key="7">
    <source>
        <dbReference type="SAM" id="Phobius"/>
    </source>
</evidence>
<feature type="transmembrane region" description="Helical" evidence="7">
    <location>
        <begin position="232"/>
        <end position="256"/>
    </location>
</feature>
<dbReference type="InterPro" id="IPR011701">
    <property type="entry name" value="MFS"/>
</dbReference>
<keyword evidence="4 7" id="KW-1133">Transmembrane helix</keyword>
<keyword evidence="3 7" id="KW-0812">Transmembrane</keyword>
<dbReference type="PROSITE" id="PS50850">
    <property type="entry name" value="MFS"/>
    <property type="match status" value="1"/>
</dbReference>
<dbReference type="InterPro" id="IPR020846">
    <property type="entry name" value="MFS_dom"/>
</dbReference>
<feature type="region of interest" description="Disordered" evidence="6">
    <location>
        <begin position="53"/>
        <end position="76"/>
    </location>
</feature>
<dbReference type="SUPFAM" id="SSF103473">
    <property type="entry name" value="MFS general substrate transporter"/>
    <property type="match status" value="1"/>
</dbReference>
<dbReference type="AlphaFoldDB" id="A0A6A6RD98"/>
<evidence type="ECO:0000256" key="5">
    <source>
        <dbReference type="ARBA" id="ARBA00023136"/>
    </source>
</evidence>
<dbReference type="PANTHER" id="PTHR23502:SF68">
    <property type="entry name" value="MULTIDRUG TRANSPORTER, PUTATIVE (AFU_ORTHOLOGUE AFUA_3G01120)-RELATED"/>
    <property type="match status" value="1"/>
</dbReference>
<reference evidence="9" key="1">
    <citation type="journal article" date="2020" name="Stud. Mycol.">
        <title>101 Dothideomycetes genomes: a test case for predicting lifestyles and emergence of pathogens.</title>
        <authorList>
            <person name="Haridas S."/>
            <person name="Albert R."/>
            <person name="Binder M."/>
            <person name="Bloem J."/>
            <person name="Labutti K."/>
            <person name="Salamov A."/>
            <person name="Andreopoulos B."/>
            <person name="Baker S."/>
            <person name="Barry K."/>
            <person name="Bills G."/>
            <person name="Bluhm B."/>
            <person name="Cannon C."/>
            <person name="Castanera R."/>
            <person name="Culley D."/>
            <person name="Daum C."/>
            <person name="Ezra D."/>
            <person name="Gonzalez J."/>
            <person name="Henrissat B."/>
            <person name="Kuo A."/>
            <person name="Liang C."/>
            <person name="Lipzen A."/>
            <person name="Lutzoni F."/>
            <person name="Magnuson J."/>
            <person name="Mondo S."/>
            <person name="Nolan M."/>
            <person name="Ohm R."/>
            <person name="Pangilinan J."/>
            <person name="Park H.-J."/>
            <person name="Ramirez L."/>
            <person name="Alfaro M."/>
            <person name="Sun H."/>
            <person name="Tritt A."/>
            <person name="Yoshinaga Y."/>
            <person name="Zwiers L.-H."/>
            <person name="Turgeon B."/>
            <person name="Goodwin S."/>
            <person name="Spatafora J."/>
            <person name="Crous P."/>
            <person name="Grigoriev I."/>
        </authorList>
    </citation>
    <scope>NUCLEOTIDE SEQUENCE</scope>
    <source>
        <strain evidence="9">CBS 269.34</strain>
    </source>
</reference>
<keyword evidence="5 7" id="KW-0472">Membrane</keyword>
<keyword evidence="10" id="KW-1185">Reference proteome</keyword>
<dbReference type="GO" id="GO:0022857">
    <property type="term" value="F:transmembrane transporter activity"/>
    <property type="evidence" value="ECO:0007669"/>
    <property type="project" value="InterPro"/>
</dbReference>
<accession>A0A6A6RD98</accession>
<feature type="transmembrane region" description="Helical" evidence="7">
    <location>
        <begin position="335"/>
        <end position="361"/>
    </location>
</feature>
<organism evidence="9 10">
    <name type="scientific">Lophium mytilinum</name>
    <dbReference type="NCBI Taxonomy" id="390894"/>
    <lineage>
        <taxon>Eukaryota</taxon>
        <taxon>Fungi</taxon>
        <taxon>Dikarya</taxon>
        <taxon>Ascomycota</taxon>
        <taxon>Pezizomycotina</taxon>
        <taxon>Dothideomycetes</taxon>
        <taxon>Pleosporomycetidae</taxon>
        <taxon>Mytilinidiales</taxon>
        <taxon>Mytilinidiaceae</taxon>
        <taxon>Lophium</taxon>
    </lineage>
</organism>
<dbReference type="Proteomes" id="UP000799750">
    <property type="component" value="Unassembled WGS sequence"/>
</dbReference>
<feature type="compositionally biased region" description="Basic and acidic residues" evidence="6">
    <location>
        <begin position="66"/>
        <end position="76"/>
    </location>
</feature>
<gene>
    <name evidence="9" type="ORF">BU16DRAFT_500504</name>
</gene>
<evidence type="ECO:0000313" key="10">
    <source>
        <dbReference type="Proteomes" id="UP000799750"/>
    </source>
</evidence>
<feature type="transmembrane region" description="Helical" evidence="7">
    <location>
        <begin position="262"/>
        <end position="291"/>
    </location>
</feature>
<evidence type="ECO:0000256" key="2">
    <source>
        <dbReference type="ARBA" id="ARBA00008335"/>
    </source>
</evidence>
<sequence>MATLEVYNNPVPHLHNLNDPSLEFAYDSEEDHDAGISPNLSTYTSVRQSLDIQPQAPTGAPVTQERTAHDSEKEEGAGLADPNVIFWDGPEDPENPMNWSNSFKWGNLVVILYMVFVTRLASTMLAPGVPEVMAKLHETSSLLAPFVVSVFFLGEAFGLLVLLPLSQIYGRRWIYIISNILFIIFTIACGVSSNFHMLIGFRFLQGSAGSASVTLAHGTITDLMPLKKRVSVQVIFGLLYGAGLFLGPVTGGFLIQAKGWQWVFYLTASSTGFIPILGFFLLSETFAPVLLERRAAKLRVDTGNLDLHSPSTILPNEVFRLSIVRPIRLLLTSPIVLFMSLYVALASGIFCLLLSTMTFVLKERYHFSTGIVGLTYIGVGVGRIVGQFFIGVFSAYLPNKAEGKLLKLEHYISITLTVLGGFWMPIGLFMYGWGTEKVIHWIVPLIGTAFVAAGLWHNYKTAVKYIIRAVKIEDNTSATTAIIVLRPVIDAILPLAGLVIYDKLGLGWGNSLLGFIALALILIPVIFKVYGERTNSKY</sequence>